<protein>
    <recommendedName>
        <fullName evidence="1">Cyclic diguanosine monophosphate-binding protein</fullName>
        <shortName evidence="1">c-di-GMP-binding protein</shortName>
    </recommendedName>
    <alternativeName>
        <fullName evidence="1">Pilz domain-containing protein</fullName>
    </alternativeName>
</protein>
<accession>A0A323UVT7</accession>
<dbReference type="AlphaFoldDB" id="A0A323UVT7"/>
<dbReference type="EMBL" id="QKOE01000015">
    <property type="protein sequence ID" value="PZA15346.1"/>
    <property type="molecule type" value="Genomic_DNA"/>
</dbReference>
<comment type="caution">
    <text evidence="3">The sequence shown here is derived from an EMBL/GenBank/DDBJ whole genome shotgun (WGS) entry which is preliminary data.</text>
</comment>
<reference evidence="3 4" key="1">
    <citation type="submission" date="2018-06" db="EMBL/GenBank/DDBJ databases">
        <title>Azoarcus communis strain SWub3 genome.</title>
        <authorList>
            <person name="Zorraquino Salvo V."/>
            <person name="Toubiana D."/>
            <person name="Blumwald E."/>
        </authorList>
    </citation>
    <scope>NUCLEOTIDE SEQUENCE [LARGE SCALE GENOMIC DNA]</scope>
    <source>
        <strain evidence="3 4">SWub3</strain>
    </source>
</reference>
<dbReference type="InterPro" id="IPR009875">
    <property type="entry name" value="PilZ_domain"/>
</dbReference>
<dbReference type="Proteomes" id="UP000248259">
    <property type="component" value="Unassembled WGS sequence"/>
</dbReference>
<dbReference type="OrthoDB" id="5298508at2"/>
<evidence type="ECO:0000259" key="2">
    <source>
        <dbReference type="Pfam" id="PF07238"/>
    </source>
</evidence>
<dbReference type="PIRSF" id="PIRSF028141">
    <property type="entry name" value="C-di-GMP_BP_PA4608"/>
    <property type="match status" value="1"/>
</dbReference>
<keyword evidence="1" id="KW-0973">c-di-GMP</keyword>
<sequence>METTQRRHFSRIHFHGAARVLCDDHEYPCEVLDLSLKGALLRLTAPLPQQAVGQRCLLELALDEGDAKVRMEGDIAHQENGQLGLSCREIDLDSVTHLRRLLELNLGDAELLNREFAALITP</sequence>
<comment type="subunit">
    <text evidence="1">Monomer in both c-di-GMP-bound and free forms.</text>
</comment>
<evidence type="ECO:0000313" key="4">
    <source>
        <dbReference type="Proteomes" id="UP000248259"/>
    </source>
</evidence>
<dbReference type="GO" id="GO:0035438">
    <property type="term" value="F:cyclic-di-GMP binding"/>
    <property type="evidence" value="ECO:0007669"/>
    <property type="project" value="InterPro"/>
</dbReference>
<dbReference type="InterPro" id="IPR027021">
    <property type="entry name" value="C-di-GMP_BP_PA4608"/>
</dbReference>
<evidence type="ECO:0000313" key="3">
    <source>
        <dbReference type="EMBL" id="PZA15346.1"/>
    </source>
</evidence>
<proteinExistence type="predicted"/>
<feature type="domain" description="PilZ" evidence="2">
    <location>
        <begin position="5"/>
        <end position="103"/>
    </location>
</feature>
<keyword evidence="1" id="KW-0547">Nucleotide-binding</keyword>
<keyword evidence="4" id="KW-1185">Reference proteome</keyword>
<dbReference type="Gene3D" id="2.40.10.220">
    <property type="entry name" value="predicted glycosyltransferase like domains"/>
    <property type="match status" value="1"/>
</dbReference>
<dbReference type="Pfam" id="PF07238">
    <property type="entry name" value="PilZ"/>
    <property type="match status" value="1"/>
</dbReference>
<organism evidence="3 4">
    <name type="scientific">Parazoarcus communis SWub3 = DSM 12120</name>
    <dbReference type="NCBI Taxonomy" id="1121029"/>
    <lineage>
        <taxon>Bacteria</taxon>
        <taxon>Pseudomonadati</taxon>
        <taxon>Pseudomonadota</taxon>
        <taxon>Betaproteobacteria</taxon>
        <taxon>Rhodocyclales</taxon>
        <taxon>Zoogloeaceae</taxon>
        <taxon>Parazoarcus</taxon>
    </lineage>
</organism>
<gene>
    <name evidence="3" type="ORF">DNK49_17525</name>
</gene>
<evidence type="ECO:0000256" key="1">
    <source>
        <dbReference type="PIRNR" id="PIRNR028141"/>
    </source>
</evidence>
<comment type="function">
    <text evidence="1">Binds the second messenger bis-(3'-5') cyclic dimeric guanosine monophosphate (c-di-GMP). Can bind two c-di-GMP molecules per monomer. May play a role in bacterial second-messenger regulated processes. Binding to c-di-GMP induces a conformational change of the C- and N-termini resulting in the exposure of a highly negative surface on one side of the protein to a possible effector protein.</text>
</comment>
<name>A0A323UVT7_9RHOO</name>
<dbReference type="SUPFAM" id="SSF141371">
    <property type="entry name" value="PilZ domain-like"/>
    <property type="match status" value="1"/>
</dbReference>
<dbReference type="RefSeq" id="WP_110527464.1">
    <property type="nucleotide sequence ID" value="NZ_QKOE01000015.1"/>
</dbReference>